<evidence type="ECO:0000256" key="1">
    <source>
        <dbReference type="SAM" id="Phobius"/>
    </source>
</evidence>
<dbReference type="AlphaFoldDB" id="A0A8K0T791"/>
<accession>A0A8K0T791</accession>
<keyword evidence="1" id="KW-0812">Transmembrane</keyword>
<reference evidence="2" key="1">
    <citation type="journal article" date="2021" name="Nat. Commun.">
        <title>Genetic determinants of endophytism in the Arabidopsis root mycobiome.</title>
        <authorList>
            <person name="Mesny F."/>
            <person name="Miyauchi S."/>
            <person name="Thiergart T."/>
            <person name="Pickel B."/>
            <person name="Atanasova L."/>
            <person name="Karlsson M."/>
            <person name="Huettel B."/>
            <person name="Barry K.W."/>
            <person name="Haridas S."/>
            <person name="Chen C."/>
            <person name="Bauer D."/>
            <person name="Andreopoulos W."/>
            <person name="Pangilinan J."/>
            <person name="LaButti K."/>
            <person name="Riley R."/>
            <person name="Lipzen A."/>
            <person name="Clum A."/>
            <person name="Drula E."/>
            <person name="Henrissat B."/>
            <person name="Kohler A."/>
            <person name="Grigoriev I.V."/>
            <person name="Martin F.M."/>
            <person name="Hacquard S."/>
        </authorList>
    </citation>
    <scope>NUCLEOTIDE SEQUENCE</scope>
    <source>
        <strain evidence="2">MPI-CAGE-CH-0235</strain>
    </source>
</reference>
<comment type="caution">
    <text evidence="2">The sequence shown here is derived from an EMBL/GenBank/DDBJ whole genome shotgun (WGS) entry which is preliminary data.</text>
</comment>
<proteinExistence type="predicted"/>
<protein>
    <submittedName>
        <fullName evidence="2">Uncharacterized protein</fullName>
    </submittedName>
</protein>
<evidence type="ECO:0000313" key="2">
    <source>
        <dbReference type="EMBL" id="KAH7329372.1"/>
    </source>
</evidence>
<evidence type="ECO:0000313" key="3">
    <source>
        <dbReference type="Proteomes" id="UP000813444"/>
    </source>
</evidence>
<sequence>MVGGEAIALVWPGERAKSEGLERYGVGIRDIKRAPCPSRPLFLGYDVRRSSPRLSLLQWTTALSCFLFVVFFLWLLCRLINRVNILGFLRTEPHLGMFLPFINLSISREQPCRKAWGFSRASLALREDAPTWLMMTAIDCVEVVAAYIFSPVFFVFFFSIHSLSSYLASAVPRICSFESLWQQARGFPENGLAGFVVDAVKTRV</sequence>
<keyword evidence="3" id="KW-1185">Reference proteome</keyword>
<dbReference type="Proteomes" id="UP000813444">
    <property type="component" value="Unassembled WGS sequence"/>
</dbReference>
<feature type="transmembrane region" description="Helical" evidence="1">
    <location>
        <begin position="56"/>
        <end position="76"/>
    </location>
</feature>
<feature type="transmembrane region" description="Helical" evidence="1">
    <location>
        <begin position="132"/>
        <end position="158"/>
    </location>
</feature>
<organism evidence="2 3">
    <name type="scientific">Stachybotrys elegans</name>
    <dbReference type="NCBI Taxonomy" id="80388"/>
    <lineage>
        <taxon>Eukaryota</taxon>
        <taxon>Fungi</taxon>
        <taxon>Dikarya</taxon>
        <taxon>Ascomycota</taxon>
        <taxon>Pezizomycotina</taxon>
        <taxon>Sordariomycetes</taxon>
        <taxon>Hypocreomycetidae</taxon>
        <taxon>Hypocreales</taxon>
        <taxon>Stachybotryaceae</taxon>
        <taxon>Stachybotrys</taxon>
    </lineage>
</organism>
<keyword evidence="1" id="KW-1133">Transmembrane helix</keyword>
<dbReference type="EMBL" id="JAGPNK010000001">
    <property type="protein sequence ID" value="KAH7329372.1"/>
    <property type="molecule type" value="Genomic_DNA"/>
</dbReference>
<name>A0A8K0T791_9HYPO</name>
<keyword evidence="1" id="KW-0472">Membrane</keyword>
<gene>
    <name evidence="2" type="ORF">B0I35DRAFT_43501</name>
</gene>